<dbReference type="Gene3D" id="2.30.30.140">
    <property type="match status" value="1"/>
</dbReference>
<accession>A0A314UUR9</accession>
<dbReference type="SMART" id="SM00743">
    <property type="entry name" value="Agenet"/>
    <property type="match status" value="4"/>
</dbReference>
<dbReference type="OrthoDB" id="2020707at2759"/>
<dbReference type="Pfam" id="PF05641">
    <property type="entry name" value="Agenet"/>
    <property type="match status" value="4"/>
</dbReference>
<dbReference type="PANTHER" id="PTHR31917">
    <property type="entry name" value="AGENET DOMAIN-CONTAINING PROTEIN-RELATED"/>
    <property type="match status" value="1"/>
</dbReference>
<dbReference type="PANTHER" id="PTHR31917:SF147">
    <property type="entry name" value="AGENET DOMAIN-CONTAINING PROTEIN"/>
    <property type="match status" value="1"/>
</dbReference>
<dbReference type="CDD" id="cd20406">
    <property type="entry name" value="Tudor_Agenet_AtDUF_rpt2_4"/>
    <property type="match status" value="2"/>
</dbReference>
<dbReference type="Proteomes" id="UP000250321">
    <property type="component" value="Unassembled WGS sequence"/>
</dbReference>
<name>A0A314UUR9_PRUYE</name>
<feature type="domain" description="Agenet" evidence="1">
    <location>
        <begin position="238"/>
        <end position="294"/>
    </location>
</feature>
<dbReference type="InterPro" id="IPR008395">
    <property type="entry name" value="Agenet-like_dom"/>
</dbReference>
<feature type="domain" description="Agenet" evidence="1">
    <location>
        <begin position="4"/>
        <end position="84"/>
    </location>
</feature>
<gene>
    <name evidence="2" type="ORF">Pyn_13354</name>
</gene>
<evidence type="ECO:0000313" key="2">
    <source>
        <dbReference type="EMBL" id="PQM41257.1"/>
    </source>
</evidence>
<comment type="caution">
    <text evidence="2">The sequence shown here is derived from an EMBL/GenBank/DDBJ whole genome shotgun (WGS) entry which is preliminary data.</text>
</comment>
<protein>
    <recommendedName>
        <fullName evidence="1">Agenet domain-containing protein</fullName>
    </recommendedName>
</protein>
<dbReference type="InterPro" id="IPR014002">
    <property type="entry name" value="Agenet_dom_plant"/>
</dbReference>
<dbReference type="STRING" id="2094558.A0A314UUR9"/>
<evidence type="ECO:0000313" key="3">
    <source>
        <dbReference type="Proteomes" id="UP000250321"/>
    </source>
</evidence>
<reference evidence="2 3" key="1">
    <citation type="submission" date="2018-02" db="EMBL/GenBank/DDBJ databases">
        <title>Draft genome of wild Prunus yedoensis var. nudiflora.</title>
        <authorList>
            <person name="Baek S."/>
            <person name="Kim J.-H."/>
            <person name="Choi K."/>
            <person name="Kim G.-B."/>
            <person name="Cho A."/>
            <person name="Jang H."/>
            <person name="Shin C.-H."/>
            <person name="Yu H.-J."/>
            <person name="Mun J.-H."/>
        </authorList>
    </citation>
    <scope>NUCLEOTIDE SEQUENCE [LARGE SCALE GENOMIC DNA]</scope>
    <source>
        <strain evidence="3">cv. Jeju island</strain>
        <tissue evidence="2">Leaf</tissue>
    </source>
</reference>
<dbReference type="CDD" id="cd20405">
    <property type="entry name" value="Tudor_Agenet_AtDUF_rpt1_3"/>
    <property type="match status" value="1"/>
</dbReference>
<dbReference type="EMBL" id="PJQY01002975">
    <property type="protein sequence ID" value="PQM41257.1"/>
    <property type="molecule type" value="Genomic_DNA"/>
</dbReference>
<feature type="domain" description="Agenet" evidence="1">
    <location>
        <begin position="87"/>
        <end position="143"/>
    </location>
</feature>
<keyword evidence="3" id="KW-1185">Reference proteome</keyword>
<feature type="domain" description="Agenet" evidence="1">
    <location>
        <begin position="167"/>
        <end position="235"/>
    </location>
</feature>
<evidence type="ECO:0000259" key="1">
    <source>
        <dbReference type="SMART" id="SM00743"/>
    </source>
</evidence>
<sequence length="306" mass="35642">MVGSNFKIGDEVEVTSPIHNMRGTLFPAKIIGKSRDKTKLKVEYNKVKAKIDGKFSRRKRHQQRNEVEEEVDVALIRPLPPQENKYCCFKLGDVVDAFFCGGWWEGVITDVMKDSTFGVYFRFAKEKFEFESEELRLHREWVKGSWLPPLQQGDVSNTKEPKPQMKEDFVQGTQVEICTDEDGFQGAWFAANIVKVMGKDKFLIRYKSIKTDDGKEFLTEEVDAQHIRPCPPETVVVESFSLNEEVDAFYNDGWWEGVIRKVLRGPRYRVYFKGTKDELLFAHSDLRPRQDWIDRTWVMASQALKH</sequence>
<dbReference type="AlphaFoldDB" id="A0A314UUR9"/>
<proteinExistence type="predicted"/>
<organism evidence="2 3">
    <name type="scientific">Prunus yedoensis var. nudiflora</name>
    <dbReference type="NCBI Taxonomy" id="2094558"/>
    <lineage>
        <taxon>Eukaryota</taxon>
        <taxon>Viridiplantae</taxon>
        <taxon>Streptophyta</taxon>
        <taxon>Embryophyta</taxon>
        <taxon>Tracheophyta</taxon>
        <taxon>Spermatophyta</taxon>
        <taxon>Magnoliopsida</taxon>
        <taxon>eudicotyledons</taxon>
        <taxon>Gunneridae</taxon>
        <taxon>Pentapetalae</taxon>
        <taxon>rosids</taxon>
        <taxon>fabids</taxon>
        <taxon>Rosales</taxon>
        <taxon>Rosaceae</taxon>
        <taxon>Amygdaloideae</taxon>
        <taxon>Amygdaleae</taxon>
        <taxon>Prunus</taxon>
    </lineage>
</organism>